<dbReference type="PANTHER" id="PTHR43427">
    <property type="entry name" value="CHLORIDE CHANNEL PROTEIN CLC-E"/>
    <property type="match status" value="1"/>
</dbReference>
<proteinExistence type="inferred from homology"/>
<dbReference type="InterPro" id="IPR014743">
    <property type="entry name" value="Cl-channel_core"/>
</dbReference>
<dbReference type="GO" id="GO:0005216">
    <property type="term" value="F:monoatomic ion channel activity"/>
    <property type="evidence" value="ECO:0007669"/>
    <property type="project" value="UniProtKB-UniRule"/>
</dbReference>
<evidence type="ECO:0000256" key="8">
    <source>
        <dbReference type="ARBA" id="ARBA00023136"/>
    </source>
</evidence>
<evidence type="ECO:0000313" key="11">
    <source>
        <dbReference type="EMBL" id="KJM41490.1"/>
    </source>
</evidence>
<dbReference type="GO" id="GO:0005886">
    <property type="term" value="C:plasma membrane"/>
    <property type="evidence" value="ECO:0007669"/>
    <property type="project" value="UniProtKB-SubCell"/>
</dbReference>
<feature type="transmembrane region" description="Helical" evidence="10">
    <location>
        <begin position="182"/>
        <end position="203"/>
    </location>
</feature>
<feature type="transmembrane region" description="Helical" evidence="10">
    <location>
        <begin position="371"/>
        <end position="398"/>
    </location>
</feature>
<dbReference type="EMBL" id="JZYG01000001">
    <property type="protein sequence ID" value="KJM41490.1"/>
    <property type="molecule type" value="Genomic_DNA"/>
</dbReference>
<keyword evidence="7 10" id="KW-0406">Ion transport</keyword>
<evidence type="ECO:0000256" key="6">
    <source>
        <dbReference type="ARBA" id="ARBA00022989"/>
    </source>
</evidence>
<dbReference type="GO" id="GO:0015108">
    <property type="term" value="F:chloride transmembrane transporter activity"/>
    <property type="evidence" value="ECO:0007669"/>
    <property type="project" value="InterPro"/>
</dbReference>
<feature type="transmembrane region" description="Helical" evidence="10">
    <location>
        <begin position="12"/>
        <end position="37"/>
    </location>
</feature>
<keyword evidence="5 10" id="KW-0812">Transmembrane</keyword>
<reference evidence="11 12" key="1">
    <citation type="submission" date="2015-03" db="EMBL/GenBank/DDBJ databases">
        <authorList>
            <person name="McCorrison J."/>
            <person name="Sanka R."/>
            <person name="Adams M."/>
            <person name="Brinkac L."/>
            <person name="Nierman W."/>
            <person name="Sutton G."/>
            <person name="Nelson K."/>
            <person name="Kiedrowski L."/>
            <person name="Guerrero D."/>
            <person name="Bonomo R."/>
        </authorList>
    </citation>
    <scope>NUCLEOTIDE SEQUENCE [LARGE SCALE GENOMIC DNA]</scope>
    <source>
        <strain evidence="11 12">42324</strain>
    </source>
</reference>
<feature type="transmembrane region" description="Helical" evidence="10">
    <location>
        <begin position="90"/>
        <end position="112"/>
    </location>
</feature>
<feature type="transmembrane region" description="Helical" evidence="10">
    <location>
        <begin position="223"/>
        <end position="245"/>
    </location>
</feature>
<feature type="transmembrane region" description="Helical" evidence="10">
    <location>
        <begin position="57"/>
        <end position="78"/>
    </location>
</feature>
<protein>
    <recommendedName>
        <fullName evidence="10">Putative ion-transport protein SS44_00910</fullName>
    </recommendedName>
</protein>
<dbReference type="CDD" id="cd00400">
    <property type="entry name" value="Voltage_gated_ClC"/>
    <property type="match status" value="1"/>
</dbReference>
<dbReference type="NCBIfam" id="NF002971">
    <property type="entry name" value="PRK03655.1"/>
    <property type="match status" value="1"/>
</dbReference>
<dbReference type="InterPro" id="IPR001807">
    <property type="entry name" value="ClC"/>
</dbReference>
<evidence type="ECO:0000256" key="3">
    <source>
        <dbReference type="ARBA" id="ARBA00022448"/>
    </source>
</evidence>
<dbReference type="InterPro" id="IPR050368">
    <property type="entry name" value="ClC-type_chloride_channel"/>
</dbReference>
<gene>
    <name evidence="11" type="ORF">SS44_00910</name>
</gene>
<evidence type="ECO:0000256" key="2">
    <source>
        <dbReference type="ARBA" id="ARBA00009476"/>
    </source>
</evidence>
<comment type="subcellular location">
    <subcellularLocation>
        <location evidence="1 10">Cell membrane</location>
        <topology evidence="1 10">Multi-pass membrane protein</topology>
    </subcellularLocation>
</comment>
<organism evidence="11 12">
    <name type="scientific">Enterobacter cloacae subsp. cloacae</name>
    <dbReference type="NCBI Taxonomy" id="336306"/>
    <lineage>
        <taxon>Bacteria</taxon>
        <taxon>Pseudomonadati</taxon>
        <taxon>Pseudomonadota</taxon>
        <taxon>Gammaproteobacteria</taxon>
        <taxon>Enterobacterales</taxon>
        <taxon>Enterobacteriaceae</taxon>
        <taxon>Enterobacter</taxon>
        <taxon>Enterobacter cloacae complex</taxon>
    </lineage>
</organism>
<dbReference type="PANTHER" id="PTHR43427:SF9">
    <property type="entry name" value="ION-TRANSPORT PROTEIN YFEO-RELATED"/>
    <property type="match status" value="1"/>
</dbReference>
<keyword evidence="3 10" id="KW-0813">Transport</keyword>
<evidence type="ECO:0000256" key="4">
    <source>
        <dbReference type="ARBA" id="ARBA00022475"/>
    </source>
</evidence>
<dbReference type="HAMAP" id="MF_01115">
    <property type="entry name" value="CLC_YfeO"/>
    <property type="match status" value="1"/>
</dbReference>
<evidence type="ECO:0000256" key="7">
    <source>
        <dbReference type="ARBA" id="ARBA00023065"/>
    </source>
</evidence>
<sequence>MLHPRARTMLLLAIPALIIGIVSSLVLIVVMKVASVLQTMLWTALPAQVGISVDSPAWIIMMLTLTGVAVGLVIRFSPGHAGPDPALEPLIGAPVAPAALPGLIIALIIGLAGGVSLGPEHPIMAVNIGLAVYLGSRVLPRVGALDWTILASAGTIGALFGTPVAAALIFSQTLSSNNDVPLWDKLFAPLMAAAAGALTTSLFFNPHFSLSLPHYGQMQIADIFSGAVVVAIAIALGMIAVWCLPRLHRLVHKLKHPVLILGVGGLILGILGAIGGKVTLFKGLDEMQQLAFSQVFSVSDYLLFALIKLAALVVAAACGFRGGRIFPAVFVGVALGLMLHEHVDAVPAAITVSCSILGLVLVVTRDAWLSLFMAAVVVPDTTLIPLLCIVMLPAWLLLAGKPMMMAWRNDK</sequence>
<dbReference type="SUPFAM" id="SSF81340">
    <property type="entry name" value="Clc chloride channel"/>
    <property type="match status" value="1"/>
</dbReference>
<evidence type="ECO:0000256" key="9">
    <source>
        <dbReference type="ARBA" id="ARBA00023303"/>
    </source>
</evidence>
<dbReference type="Pfam" id="PF00654">
    <property type="entry name" value="Voltage_CLC"/>
    <property type="match status" value="1"/>
</dbReference>
<dbReference type="Proteomes" id="UP000033344">
    <property type="component" value="Unassembled WGS sequence"/>
</dbReference>
<comment type="caution">
    <text evidence="11">The sequence shown here is derived from an EMBL/GenBank/DDBJ whole genome shotgun (WGS) entry which is preliminary data.</text>
</comment>
<dbReference type="PRINTS" id="PR00762">
    <property type="entry name" value="CLCHANNEL"/>
</dbReference>
<evidence type="ECO:0000256" key="1">
    <source>
        <dbReference type="ARBA" id="ARBA00004651"/>
    </source>
</evidence>
<feature type="transmembrane region" description="Helical" evidence="10">
    <location>
        <begin position="147"/>
        <end position="170"/>
    </location>
</feature>
<keyword evidence="6 10" id="KW-1133">Transmembrane helix</keyword>
<comment type="similarity">
    <text evidence="2 10">Belongs to the chloride channel (TC 2.A.49) family.</text>
</comment>
<feature type="transmembrane region" description="Helical" evidence="10">
    <location>
        <begin position="257"/>
        <end position="281"/>
    </location>
</feature>
<keyword evidence="9 10" id="KW-0407">Ion channel</keyword>
<dbReference type="RefSeq" id="WP_045292189.1">
    <property type="nucleotide sequence ID" value="NZ_JZYG01000001.1"/>
</dbReference>
<feature type="transmembrane region" description="Helical" evidence="10">
    <location>
        <begin position="325"/>
        <end position="340"/>
    </location>
</feature>
<dbReference type="Gene3D" id="1.10.3080.10">
    <property type="entry name" value="Clc chloride channel"/>
    <property type="match status" value="1"/>
</dbReference>
<feature type="transmembrane region" description="Helical" evidence="10">
    <location>
        <begin position="301"/>
        <end position="318"/>
    </location>
</feature>
<dbReference type="InterPro" id="IPR022969">
    <property type="entry name" value="Chloride_channel_YfeO"/>
</dbReference>
<evidence type="ECO:0000256" key="5">
    <source>
        <dbReference type="ARBA" id="ARBA00022692"/>
    </source>
</evidence>
<evidence type="ECO:0000256" key="10">
    <source>
        <dbReference type="HAMAP-Rule" id="MF_01115"/>
    </source>
</evidence>
<keyword evidence="8 10" id="KW-0472">Membrane</keyword>
<feature type="transmembrane region" description="Helical" evidence="10">
    <location>
        <begin position="346"/>
        <end position="364"/>
    </location>
</feature>
<keyword evidence="4 10" id="KW-1003">Cell membrane</keyword>
<accession>A0AAE2EHB9</accession>
<dbReference type="AlphaFoldDB" id="A0AAE2EHB9"/>
<evidence type="ECO:0000313" key="12">
    <source>
        <dbReference type="Proteomes" id="UP000033344"/>
    </source>
</evidence>
<name>A0AAE2EHB9_ENTCL</name>